<feature type="compositionally biased region" description="Basic and acidic residues" evidence="2">
    <location>
        <begin position="1"/>
        <end position="13"/>
    </location>
</feature>
<dbReference type="Pfam" id="PF17921">
    <property type="entry name" value="Integrase_H2C2"/>
    <property type="match status" value="1"/>
</dbReference>
<protein>
    <recommendedName>
        <fullName evidence="3">Integrase catalytic domain-containing protein</fullName>
    </recommendedName>
</protein>
<evidence type="ECO:0000313" key="4">
    <source>
        <dbReference type="EMBL" id="MBW0474555.1"/>
    </source>
</evidence>
<dbReference type="Gene3D" id="3.30.420.10">
    <property type="entry name" value="Ribonuclease H-like superfamily/Ribonuclease H"/>
    <property type="match status" value="1"/>
</dbReference>
<dbReference type="PROSITE" id="PS50994">
    <property type="entry name" value="INTEGRASE"/>
    <property type="match status" value="1"/>
</dbReference>
<dbReference type="InterPro" id="IPR012337">
    <property type="entry name" value="RNaseH-like_sf"/>
</dbReference>
<dbReference type="SUPFAM" id="SSF53098">
    <property type="entry name" value="Ribonuclease H-like"/>
    <property type="match status" value="1"/>
</dbReference>
<name>A0A9Q3C1J7_9BASI</name>
<dbReference type="InterPro" id="IPR041588">
    <property type="entry name" value="Integrase_H2C2"/>
</dbReference>
<reference evidence="4" key="1">
    <citation type="submission" date="2021-03" db="EMBL/GenBank/DDBJ databases">
        <title>Draft genome sequence of rust myrtle Austropuccinia psidii MF-1, a brazilian biotype.</title>
        <authorList>
            <person name="Quecine M.C."/>
            <person name="Pachon D.M.R."/>
            <person name="Bonatelli M.L."/>
            <person name="Correr F.H."/>
            <person name="Franceschini L.M."/>
            <person name="Leite T.F."/>
            <person name="Margarido G.R.A."/>
            <person name="Almeida C.A."/>
            <person name="Ferrarezi J.A."/>
            <person name="Labate C.A."/>
        </authorList>
    </citation>
    <scope>NUCLEOTIDE SEQUENCE</scope>
    <source>
        <strain evidence="4">MF-1</strain>
    </source>
</reference>
<keyword evidence="5" id="KW-1185">Reference proteome</keyword>
<sequence>MEIDKRKNFRFSEWEPESGTPDSGDTDSEGTETPILVVTSSQTHNKFFSAVRKTYVKHKQCSILLQLLQQKYRIPELDYKEKHTSALAVVHRDHIALILQECHDCPYMGHMIEDRTKERVAGTAWWPKWEKELSEYIITCARCHKENRKHGKNYGLLQHIEEPKHPWETINMDWVTGLSPGGKENFNSCLIIVDRFSKIVRCLPCQKEDTEMETALLLWNNIISTCGVPKIIISDRDPKFTSKVWTNLYDILDTKLTFSTAYHPQKDGLAERMIQTMEDILRRFCAYGMEYKDHEGYSHDWVTLVPEVQLAYNTRQNSTTGNSPSLVEKGWNPLLPVDHLKKNLLTIQPTAKDFHDMWKKACDTPSKFIAEAKEYNKQRWDKSHIKNSVEVKLTQEFSRKHPAFPVSFVKTYFQTEEDKFPSRKKNTTPPEIVEVEDSPGPVKKIIKATKIRLNDKDHRQYLVRFKNPTADTDKWLAVDAIPIGNLHLRRFRSSWRTQQAQQL</sequence>
<feature type="domain" description="Integrase catalytic" evidence="3">
    <location>
        <begin position="162"/>
        <end position="332"/>
    </location>
</feature>
<dbReference type="Pfam" id="PF00665">
    <property type="entry name" value="rve"/>
    <property type="match status" value="1"/>
</dbReference>
<dbReference type="OrthoDB" id="2595244at2759"/>
<dbReference type="InterPro" id="IPR001584">
    <property type="entry name" value="Integrase_cat-core"/>
</dbReference>
<accession>A0A9Q3C1J7</accession>
<dbReference type="Gene3D" id="1.10.340.70">
    <property type="match status" value="1"/>
</dbReference>
<evidence type="ECO:0000256" key="1">
    <source>
        <dbReference type="ARBA" id="ARBA00022884"/>
    </source>
</evidence>
<evidence type="ECO:0000259" key="3">
    <source>
        <dbReference type="PROSITE" id="PS50994"/>
    </source>
</evidence>
<dbReference type="GO" id="GO:0005634">
    <property type="term" value="C:nucleus"/>
    <property type="evidence" value="ECO:0007669"/>
    <property type="project" value="UniProtKB-ARBA"/>
</dbReference>
<dbReference type="PANTHER" id="PTHR37984">
    <property type="entry name" value="PROTEIN CBG26694"/>
    <property type="match status" value="1"/>
</dbReference>
<dbReference type="GO" id="GO:0015074">
    <property type="term" value="P:DNA integration"/>
    <property type="evidence" value="ECO:0007669"/>
    <property type="project" value="InterPro"/>
</dbReference>
<keyword evidence="1" id="KW-0694">RNA-binding</keyword>
<dbReference type="InterPro" id="IPR036397">
    <property type="entry name" value="RNaseH_sf"/>
</dbReference>
<organism evidence="4 5">
    <name type="scientific">Austropuccinia psidii MF-1</name>
    <dbReference type="NCBI Taxonomy" id="1389203"/>
    <lineage>
        <taxon>Eukaryota</taxon>
        <taxon>Fungi</taxon>
        <taxon>Dikarya</taxon>
        <taxon>Basidiomycota</taxon>
        <taxon>Pucciniomycotina</taxon>
        <taxon>Pucciniomycetes</taxon>
        <taxon>Pucciniales</taxon>
        <taxon>Sphaerophragmiaceae</taxon>
        <taxon>Austropuccinia</taxon>
    </lineage>
</organism>
<feature type="region of interest" description="Disordered" evidence="2">
    <location>
        <begin position="1"/>
        <end position="31"/>
    </location>
</feature>
<evidence type="ECO:0000256" key="2">
    <source>
        <dbReference type="SAM" id="MobiDB-lite"/>
    </source>
</evidence>
<dbReference type="EMBL" id="AVOT02003776">
    <property type="protein sequence ID" value="MBW0474555.1"/>
    <property type="molecule type" value="Genomic_DNA"/>
</dbReference>
<proteinExistence type="predicted"/>
<dbReference type="Proteomes" id="UP000765509">
    <property type="component" value="Unassembled WGS sequence"/>
</dbReference>
<dbReference type="InterPro" id="IPR050951">
    <property type="entry name" value="Retrovirus_Pol_polyprotein"/>
</dbReference>
<gene>
    <name evidence="4" type="ORF">O181_014270</name>
</gene>
<dbReference type="GO" id="GO:0003723">
    <property type="term" value="F:RNA binding"/>
    <property type="evidence" value="ECO:0007669"/>
    <property type="project" value="UniProtKB-KW"/>
</dbReference>
<comment type="caution">
    <text evidence="4">The sequence shown here is derived from an EMBL/GenBank/DDBJ whole genome shotgun (WGS) entry which is preliminary data.</text>
</comment>
<dbReference type="PANTHER" id="PTHR37984:SF5">
    <property type="entry name" value="PROTEIN NYNRIN-LIKE"/>
    <property type="match status" value="1"/>
</dbReference>
<dbReference type="AlphaFoldDB" id="A0A9Q3C1J7"/>
<evidence type="ECO:0000313" key="5">
    <source>
        <dbReference type="Proteomes" id="UP000765509"/>
    </source>
</evidence>